<accession>A0A0E9PRC6</accession>
<dbReference type="AlphaFoldDB" id="A0A0E9PRC6"/>
<dbReference type="EMBL" id="GBXM01102179">
    <property type="protein sequence ID" value="JAH06398.1"/>
    <property type="molecule type" value="Transcribed_RNA"/>
</dbReference>
<reference evidence="1" key="2">
    <citation type="journal article" date="2015" name="Fish Shellfish Immunol.">
        <title>Early steps in the European eel (Anguilla anguilla)-Vibrio vulnificus interaction in the gills: Role of the RtxA13 toxin.</title>
        <authorList>
            <person name="Callol A."/>
            <person name="Pajuelo D."/>
            <person name="Ebbesson L."/>
            <person name="Teles M."/>
            <person name="MacKenzie S."/>
            <person name="Amaro C."/>
        </authorList>
    </citation>
    <scope>NUCLEOTIDE SEQUENCE</scope>
</reference>
<reference evidence="1" key="1">
    <citation type="submission" date="2014-11" db="EMBL/GenBank/DDBJ databases">
        <authorList>
            <person name="Amaro Gonzalez C."/>
        </authorList>
    </citation>
    <scope>NUCLEOTIDE SEQUENCE</scope>
</reference>
<evidence type="ECO:0000313" key="1">
    <source>
        <dbReference type="EMBL" id="JAH06398.1"/>
    </source>
</evidence>
<name>A0A0E9PRC6_ANGAN</name>
<organism evidence="1">
    <name type="scientific">Anguilla anguilla</name>
    <name type="common">European freshwater eel</name>
    <name type="synonym">Muraena anguilla</name>
    <dbReference type="NCBI Taxonomy" id="7936"/>
    <lineage>
        <taxon>Eukaryota</taxon>
        <taxon>Metazoa</taxon>
        <taxon>Chordata</taxon>
        <taxon>Craniata</taxon>
        <taxon>Vertebrata</taxon>
        <taxon>Euteleostomi</taxon>
        <taxon>Actinopterygii</taxon>
        <taxon>Neopterygii</taxon>
        <taxon>Teleostei</taxon>
        <taxon>Anguilliformes</taxon>
        <taxon>Anguillidae</taxon>
        <taxon>Anguilla</taxon>
    </lineage>
</organism>
<sequence>MLCQACTAAFLRSCLFLPSALSSHSTITS</sequence>
<protein>
    <submittedName>
        <fullName evidence="1">Uncharacterized protein</fullName>
    </submittedName>
</protein>
<proteinExistence type="predicted"/>